<evidence type="ECO:0000313" key="2">
    <source>
        <dbReference type="Proteomes" id="UP000501649"/>
    </source>
</evidence>
<dbReference type="Proteomes" id="UP000501649">
    <property type="component" value="Segment"/>
</dbReference>
<proteinExistence type="predicted"/>
<dbReference type="GeneID" id="55630642"/>
<protein>
    <submittedName>
        <fullName evidence="1">Uncharacterized protein</fullName>
    </submittedName>
</protein>
<evidence type="ECO:0000313" key="1">
    <source>
        <dbReference type="EMBL" id="QJD52953.1"/>
    </source>
</evidence>
<dbReference type="KEGG" id="vg:55630642"/>
<dbReference type="RefSeq" id="YP_009859540.1">
    <property type="nucleotide sequence ID" value="NC_048877.1"/>
</dbReference>
<sequence>MAAQEVAITDKTQGVQHVHIISISEGAVTFIGSIITPLSIGAASAADLNNVFGRTQEMTAAEAAAGTVTEVRTVSPKVLHDEIARQIAALA</sequence>
<organism evidence="1 2">
    <name type="scientific">Microbacterium phage Phedro</name>
    <dbReference type="NCBI Taxonomy" id="2725606"/>
    <lineage>
        <taxon>Viruses</taxon>
        <taxon>Duplodnaviria</taxon>
        <taxon>Heunggongvirae</taxon>
        <taxon>Uroviricota</taxon>
        <taxon>Caudoviricetes</taxon>
        <taxon>Eekayvirinae</taxon>
        <taxon>Akonivirus</taxon>
        <taxon>Akonivirus phedro</taxon>
    </lineage>
</organism>
<accession>A0A6M3T3X6</accession>
<keyword evidence="2" id="KW-1185">Reference proteome</keyword>
<name>A0A6M3T3X6_9CAUD</name>
<dbReference type="EMBL" id="MT310890">
    <property type="protein sequence ID" value="QJD52953.1"/>
    <property type="molecule type" value="Genomic_DNA"/>
</dbReference>
<reference evidence="1 2" key="1">
    <citation type="submission" date="2020-04" db="EMBL/GenBank/DDBJ databases">
        <authorList>
            <person name="Batra A.D."/>
            <person name="Bennett R.M."/>
            <person name="Bhamidipati A."/>
            <person name="Chandaka A."/>
            <person name="Chongtham N."/>
            <person name="Gupta A."/>
            <person name="Gupta M."/>
            <person name="Karthikeyan G."/>
            <person name="Karthikeyan S."/>
            <person name="Klouda L.E."/>
            <person name="Kothari S.K."/>
            <person name="Mahesh M."/>
            <person name="Mehta A.C."/>
            <person name="Mikkelson C.L."/>
            <person name="Nguyen E.T."/>
            <person name="Nittur A."/>
            <person name="Patel J."/>
            <person name="Patel R."/>
            <person name="Peng M.L."/>
            <person name="Poole E.F."/>
            <person name="Reddy D."/>
            <person name="Scherreik M.P."/>
            <person name="Zacharias G."/>
            <person name="Toma J."/>
            <person name="Gurney S.M.R."/>
            <person name="Garlena R.A."/>
            <person name="Russell D.A."/>
            <person name="Pope W.H."/>
            <person name="Jacobs-Sera D."/>
            <person name="Hatfull G.F."/>
        </authorList>
    </citation>
    <scope>NUCLEOTIDE SEQUENCE [LARGE SCALE GENOMIC DNA]</scope>
</reference>
<gene>
    <name evidence="1" type="primary">46</name>
    <name evidence="1" type="ORF">SEA_PHEDRO_46</name>
</gene>